<evidence type="ECO:0000313" key="5">
    <source>
        <dbReference type="Proteomes" id="UP000279336"/>
    </source>
</evidence>
<feature type="transmembrane region" description="Helical" evidence="1">
    <location>
        <begin position="476"/>
        <end position="500"/>
    </location>
</feature>
<dbReference type="EMBL" id="RCIW01000019">
    <property type="protein sequence ID" value="RLP07104.1"/>
    <property type="molecule type" value="Genomic_DNA"/>
</dbReference>
<dbReference type="Pfam" id="PF19484">
    <property type="entry name" value="DUF6020"/>
    <property type="match status" value="1"/>
</dbReference>
<feature type="transmembrane region" description="Helical" evidence="1">
    <location>
        <begin position="214"/>
        <end position="231"/>
    </location>
</feature>
<feature type="transmembrane region" description="Helical" evidence="1">
    <location>
        <begin position="189"/>
        <end position="208"/>
    </location>
</feature>
<evidence type="ECO:0000313" key="4">
    <source>
        <dbReference type="Proteomes" id="UP000263928"/>
    </source>
</evidence>
<feature type="transmembrane region" description="Helical" evidence="1">
    <location>
        <begin position="45"/>
        <end position="69"/>
    </location>
</feature>
<dbReference type="EMBL" id="UNQJ01000012">
    <property type="protein sequence ID" value="SYZ33794.1"/>
    <property type="molecule type" value="Genomic_DNA"/>
</dbReference>
<dbReference type="Proteomes" id="UP000279336">
    <property type="component" value="Unassembled WGS sequence"/>
</dbReference>
<organism evidence="3 4">
    <name type="scientific">Propionibacterium australiense</name>
    <dbReference type="NCBI Taxonomy" id="119981"/>
    <lineage>
        <taxon>Bacteria</taxon>
        <taxon>Bacillati</taxon>
        <taxon>Actinomycetota</taxon>
        <taxon>Actinomycetes</taxon>
        <taxon>Propionibacteriales</taxon>
        <taxon>Propionibacteriaceae</taxon>
        <taxon>Propionibacterium</taxon>
    </lineage>
</organism>
<reference evidence="4" key="2">
    <citation type="submission" date="2018-08" db="EMBL/GenBank/DDBJ databases">
        <authorList>
            <person name="Hornung B."/>
        </authorList>
    </citation>
    <scope>NUCLEOTIDE SEQUENCE [LARGE SCALE GENOMIC DNA]</scope>
</reference>
<feature type="transmembrane region" description="Helical" evidence="1">
    <location>
        <begin position="378"/>
        <end position="397"/>
    </location>
</feature>
<reference evidence="3" key="1">
    <citation type="submission" date="2018-08" db="EMBL/GenBank/DDBJ databases">
        <authorList>
            <person name="Ferrada E.E."/>
            <person name="Latorre B.A."/>
        </authorList>
    </citation>
    <scope>NUCLEOTIDE SEQUENCE [LARGE SCALE GENOMIC DNA]</scope>
    <source>
        <strain evidence="3">Propionibacterium_australiense1</strain>
    </source>
</reference>
<proteinExistence type="predicted"/>
<dbReference type="AlphaFoldDB" id="A0A383S8P7"/>
<feature type="transmembrane region" description="Helical" evidence="1">
    <location>
        <begin position="89"/>
        <end position="106"/>
    </location>
</feature>
<reference evidence="2 5" key="3">
    <citation type="submission" date="2018-10" db="EMBL/GenBank/DDBJ databases">
        <title>Propionibacterium australiense Genome Sequencing and Assembly.</title>
        <authorList>
            <person name="Bernier A.-M."/>
            <person name="Bernard K."/>
        </authorList>
    </citation>
    <scope>NUCLEOTIDE SEQUENCE [LARGE SCALE GENOMIC DNA]</scope>
    <source>
        <strain evidence="2 5">NML98A078</strain>
    </source>
</reference>
<feature type="transmembrane region" description="Helical" evidence="1">
    <location>
        <begin position="243"/>
        <end position="273"/>
    </location>
</feature>
<keyword evidence="1" id="KW-1133">Transmembrane helix</keyword>
<evidence type="ECO:0000313" key="3">
    <source>
        <dbReference type="EMBL" id="SYZ33794.1"/>
    </source>
</evidence>
<accession>A0A383S8P7</accession>
<feature type="transmembrane region" description="Helical" evidence="1">
    <location>
        <begin position="507"/>
        <end position="528"/>
    </location>
</feature>
<feature type="transmembrane region" description="Helical" evidence="1">
    <location>
        <begin position="285"/>
        <end position="307"/>
    </location>
</feature>
<evidence type="ECO:0000256" key="1">
    <source>
        <dbReference type="SAM" id="Phobius"/>
    </source>
</evidence>
<dbReference type="Proteomes" id="UP000263928">
    <property type="component" value="Unassembled WGS sequence"/>
</dbReference>
<keyword evidence="1" id="KW-0472">Membrane</keyword>
<evidence type="ECO:0000313" key="2">
    <source>
        <dbReference type="EMBL" id="RLP07104.1"/>
    </source>
</evidence>
<evidence type="ECO:0008006" key="6">
    <source>
        <dbReference type="Google" id="ProtNLM"/>
    </source>
</evidence>
<feature type="transmembrane region" description="Helical" evidence="1">
    <location>
        <begin position="157"/>
        <end position="177"/>
    </location>
</feature>
<sequence length="566" mass="63235">MRVRQFDVWACVPAVIAPAAAVFGHSFATTGSTAETRRLLREEPVLLFGGALLLAILVYWAAHLVFVWFDRAVAGAAGAPHGHYFSRKLWLTVVALLIPWSAWWVIHYPGALDDDTIYQLLQSSGFRPWSNHHPVFDTWLFGRFWALGDLLGSKSTGLAVFTGLNMVATALATGAAIHYTRWLGAPRVMVRLLTASLALIPIIPMFAMSMTKDYLFGWIYLLLTLCFIECVRTRGHAVRNRGFALLMFSTALLSMLTKQTGLYCLLAAVAALLPWCCHNRLRVTGVLVTPLILFLLFSHLALPALGVQRTKTSEMLSIPLQQTARYVVMYPDEVTAEEREAIEAVLPYEQLDELYKPHRSDAVKDNWLAGDDLAAMKAYFRVWFAMGLKHPLAYAVATFNNTYPLFYPQPMDDLYDQVSPSFFTPERIDYWYAISEHDSVTRQDIEQELSGIEAAPGMTTVRGIVNNAYHGVRHSLVGVILLSGATYCFWIPLLAACYLVRTRRTHVLLALVPYMVFFLTLVAGPIVLPRYLSTTVYLLPTMVALPFAAYRRATPPVEGSGAQDEG</sequence>
<name>A0A383S8P7_9ACTN</name>
<protein>
    <recommendedName>
        <fullName evidence="6">Dolichyl-phosphate-mannose-protein mannosyltransferase</fullName>
    </recommendedName>
</protein>
<gene>
    <name evidence="2" type="ORF">D7U36_11340</name>
    <name evidence="3" type="ORF">PROPAUS_1747</name>
</gene>
<dbReference type="InterPro" id="IPR046062">
    <property type="entry name" value="DUF6020"/>
</dbReference>
<keyword evidence="1" id="KW-0812">Transmembrane</keyword>
<keyword evidence="4" id="KW-1185">Reference proteome</keyword>